<proteinExistence type="predicted"/>
<reference evidence="2 3" key="1">
    <citation type="submission" date="2017-08" db="EMBL/GenBank/DDBJ databases">
        <title>Infants hospitalized years apart are colonized by the same room-sourced microbial strains.</title>
        <authorList>
            <person name="Brooks B."/>
            <person name="Olm M.R."/>
            <person name="Firek B.A."/>
            <person name="Baker R."/>
            <person name="Thomas B.C."/>
            <person name="Morowitz M.J."/>
            <person name="Banfield J.F."/>
        </authorList>
    </citation>
    <scope>NUCLEOTIDE SEQUENCE [LARGE SCALE GENOMIC DNA]</scope>
    <source>
        <strain evidence="2">S2_012_000_R2_81</strain>
    </source>
</reference>
<dbReference type="InterPro" id="IPR027417">
    <property type="entry name" value="P-loop_NTPase"/>
</dbReference>
<dbReference type="EMBL" id="QFOD01000010">
    <property type="protein sequence ID" value="PZP31543.1"/>
    <property type="molecule type" value="Genomic_DNA"/>
</dbReference>
<name>A0A2W5DLK3_9BURK</name>
<accession>A0A2W5DLK3</accession>
<evidence type="ECO:0000313" key="2">
    <source>
        <dbReference type="EMBL" id="PZP31543.1"/>
    </source>
</evidence>
<dbReference type="Gene3D" id="3.90.320.10">
    <property type="match status" value="1"/>
</dbReference>
<dbReference type="AlphaFoldDB" id="A0A2W5DLK3"/>
<organism evidence="2 3">
    <name type="scientific">Roseateles depolymerans</name>
    <dbReference type="NCBI Taxonomy" id="76731"/>
    <lineage>
        <taxon>Bacteria</taxon>
        <taxon>Pseudomonadati</taxon>
        <taxon>Pseudomonadota</taxon>
        <taxon>Betaproteobacteria</taxon>
        <taxon>Burkholderiales</taxon>
        <taxon>Sphaerotilaceae</taxon>
        <taxon>Roseateles</taxon>
    </lineage>
</organism>
<dbReference type="Pfam" id="PF12705">
    <property type="entry name" value="PDDEXK_1"/>
    <property type="match status" value="1"/>
</dbReference>
<feature type="domain" description="PD-(D/E)XK endonuclease-like" evidence="1">
    <location>
        <begin position="608"/>
        <end position="852"/>
    </location>
</feature>
<dbReference type="InterPro" id="IPR038726">
    <property type="entry name" value="PDDEXK_AddAB-type"/>
</dbReference>
<sequence>MQHLELGLVPGEDIAALWRRVARECNTWLQSLGASARDAVLLLPFAQQLVLARRAWLAEGGWMPHLATTHSLASALGPTGLAQPGQISFDAPVDALAADALLAGQSWAQALRRADPRAYRLALTRLVEAAHALARAAAQRAPADRPAYFADARERLGADPLASTERALLLVALAWAESDERVPATDTLFEHRPSAWMALQLGPVDPLARHLLERAEVPALWLDANLPLDALVAPTAQVEEAGCADFEELAQCSAAAVLQHLAAGRAPVALIAQDRVAVRRVRALLARQQVPLHDETGWTLATTPAASTLMALLRAALGGSLDDWLAWLKRAPGREDGADGAPDPGGVLDALEAYCRRWQLRRPESLDGLERLPGAGLWRARRQALAPLAGGRRRLGQWLLDLRRALGPEPLAGLEGAAEVLEALWLSRAPWPGSAHEALFDATPLDGAGFLHWATEVLEAGQFVPGEGQGAPVVITPLVRAMARPFGAIVLPGADADTLGRGGRGLALLSDADAEALGLPTPAAQREAEAQAFAQALRAPVLTLLRCTRAGAEPLAPSPLLGRLAAAAQRAGRPSPLQPWTDPREARAVPGLAVPRAAATGVPLPAALSASAVEALRRCPYQFFTRHVLGLREADELEGELDKRDYGTWLHAVLHRFHTTPAEGDDETRLRAAADAESQGLDAADFLPWRAAFERVLPHYLRWWAEVQTQGQTFVDGEVERSCRPFAAPLDALEIKGRIDRIDTAGAQRWLLDYKTGSLAGLKARVAEPLEDAQLAVYALLMDATPDLAAAYLALESSDGVVTVPHEAVADTAIALRDGLQADLGAALQGAPLPALGEGSACDFCEARGLCRRDDWHQPASQLPNEAA</sequence>
<protein>
    <recommendedName>
        <fullName evidence="1">PD-(D/E)XK endonuclease-like domain-containing protein</fullName>
    </recommendedName>
</protein>
<dbReference type="InterPro" id="IPR011604">
    <property type="entry name" value="PDDEXK-like_dom_sf"/>
</dbReference>
<dbReference type="SUPFAM" id="SSF52540">
    <property type="entry name" value="P-loop containing nucleoside triphosphate hydrolases"/>
    <property type="match status" value="1"/>
</dbReference>
<evidence type="ECO:0000313" key="3">
    <source>
        <dbReference type="Proteomes" id="UP000249633"/>
    </source>
</evidence>
<evidence type="ECO:0000259" key="1">
    <source>
        <dbReference type="Pfam" id="PF12705"/>
    </source>
</evidence>
<dbReference type="Proteomes" id="UP000249633">
    <property type="component" value="Unassembled WGS sequence"/>
</dbReference>
<comment type="caution">
    <text evidence="2">The sequence shown here is derived from an EMBL/GenBank/DDBJ whole genome shotgun (WGS) entry which is preliminary data.</text>
</comment>
<gene>
    <name evidence="2" type="ORF">DI603_11845</name>
</gene>